<accession>A0A841J191</accession>
<feature type="transmembrane region" description="Helical" evidence="1">
    <location>
        <begin position="100"/>
        <end position="118"/>
    </location>
</feature>
<evidence type="ECO:0000313" key="2">
    <source>
        <dbReference type="EMBL" id="MBB6124474.1"/>
    </source>
</evidence>
<proteinExistence type="predicted"/>
<keyword evidence="1" id="KW-0812">Transmembrane</keyword>
<dbReference type="GO" id="GO:0016740">
    <property type="term" value="F:transferase activity"/>
    <property type="evidence" value="ECO:0007669"/>
    <property type="project" value="UniProtKB-KW"/>
</dbReference>
<gene>
    <name evidence="2" type="ORF">FHS92_002219</name>
</gene>
<feature type="transmembrane region" description="Helical" evidence="1">
    <location>
        <begin position="7"/>
        <end position="27"/>
    </location>
</feature>
<evidence type="ECO:0000313" key="3">
    <source>
        <dbReference type="Proteomes" id="UP000552700"/>
    </source>
</evidence>
<dbReference type="EMBL" id="JACIJP010000003">
    <property type="protein sequence ID" value="MBB6124474.1"/>
    <property type="molecule type" value="Genomic_DNA"/>
</dbReference>
<dbReference type="RefSeq" id="WP_184080585.1">
    <property type="nucleotide sequence ID" value="NZ_JACIJP010000003.1"/>
</dbReference>
<keyword evidence="2" id="KW-0808">Transferase</keyword>
<name>A0A841J191_9SPHN</name>
<evidence type="ECO:0000256" key="1">
    <source>
        <dbReference type="SAM" id="Phobius"/>
    </source>
</evidence>
<dbReference type="Proteomes" id="UP000552700">
    <property type="component" value="Unassembled WGS sequence"/>
</dbReference>
<feature type="transmembrane region" description="Helical" evidence="1">
    <location>
        <begin position="39"/>
        <end position="56"/>
    </location>
</feature>
<keyword evidence="1" id="KW-0472">Membrane</keyword>
<keyword evidence="3" id="KW-1185">Reference proteome</keyword>
<sequence length="177" mass="20011">MHVPPDLMPWAYAIGGLLIVALLVWGWRRRKERHLHTDRLWRFPVVMTAIILPLLYLQPHAPFHGSDYGVFAVMVALGTATGVLRAYASSLRYDHNARRIMVSISASALLLLLPIGLMRQVSREYFGMGIDAVRHGDIRAVCGSLVFVLGMVIAYPVAMHIRARRLLRRHEERVPSP</sequence>
<protein>
    <submittedName>
        <fullName evidence="2">4-amino-4-deoxy-L-arabinose transferase-like glycosyltransferase</fullName>
    </submittedName>
</protein>
<keyword evidence="1" id="KW-1133">Transmembrane helix</keyword>
<organism evidence="2 3">
    <name type="scientific">Sphingobium subterraneum</name>
    <dbReference type="NCBI Taxonomy" id="627688"/>
    <lineage>
        <taxon>Bacteria</taxon>
        <taxon>Pseudomonadati</taxon>
        <taxon>Pseudomonadota</taxon>
        <taxon>Alphaproteobacteria</taxon>
        <taxon>Sphingomonadales</taxon>
        <taxon>Sphingomonadaceae</taxon>
        <taxon>Sphingobium</taxon>
    </lineage>
</organism>
<dbReference type="AlphaFoldDB" id="A0A841J191"/>
<comment type="caution">
    <text evidence="2">The sequence shown here is derived from an EMBL/GenBank/DDBJ whole genome shotgun (WGS) entry which is preliminary data.</text>
</comment>
<reference evidence="2 3" key="1">
    <citation type="submission" date="2020-08" db="EMBL/GenBank/DDBJ databases">
        <title>Genomic Encyclopedia of Type Strains, Phase IV (KMG-IV): sequencing the most valuable type-strain genomes for metagenomic binning, comparative biology and taxonomic classification.</title>
        <authorList>
            <person name="Goeker M."/>
        </authorList>
    </citation>
    <scope>NUCLEOTIDE SEQUENCE [LARGE SCALE GENOMIC DNA]</scope>
    <source>
        <strain evidence="2 3">DSM 102255</strain>
    </source>
</reference>
<feature type="transmembrane region" description="Helical" evidence="1">
    <location>
        <begin position="138"/>
        <end position="158"/>
    </location>
</feature>
<feature type="transmembrane region" description="Helical" evidence="1">
    <location>
        <begin position="68"/>
        <end position="88"/>
    </location>
</feature>